<comment type="caution">
    <text evidence="1">The sequence shown here is derived from an EMBL/GenBank/DDBJ whole genome shotgun (WGS) entry which is preliminary data.</text>
</comment>
<accession>A0ACB7IND5</accession>
<protein>
    <submittedName>
        <fullName evidence="1">Uncharacterized protein</fullName>
    </submittedName>
</protein>
<proteinExistence type="predicted"/>
<gene>
    <name evidence="1" type="ORF">CCMSSC00406_0005986</name>
</gene>
<dbReference type="Proteomes" id="UP000824881">
    <property type="component" value="Unassembled WGS sequence"/>
</dbReference>
<organism evidence="1 2">
    <name type="scientific">Pleurotus cornucopiae</name>
    <name type="common">Cornucopia mushroom</name>
    <dbReference type="NCBI Taxonomy" id="5321"/>
    <lineage>
        <taxon>Eukaryota</taxon>
        <taxon>Fungi</taxon>
        <taxon>Dikarya</taxon>
        <taxon>Basidiomycota</taxon>
        <taxon>Agaricomycotina</taxon>
        <taxon>Agaricomycetes</taxon>
        <taxon>Agaricomycetidae</taxon>
        <taxon>Agaricales</taxon>
        <taxon>Pleurotineae</taxon>
        <taxon>Pleurotaceae</taxon>
        <taxon>Pleurotus</taxon>
    </lineage>
</organism>
<evidence type="ECO:0000313" key="2">
    <source>
        <dbReference type="Proteomes" id="UP000824881"/>
    </source>
</evidence>
<name>A0ACB7IND5_PLECO</name>
<sequence>MEELYIAQPTFTTAGHLRPERPKVHLSHLRFLSIGRYQDSLSELLDMLIIPHPIEFLAWGTGDFHELLDLPRTFLPAQLGESKLAELRVSSIIAPYHPSSIFPRRGYTIISNGDRLQVDGRLEPHNFLLAVPRYIVIGNVTQLWLGIRFQEDPSLEEWRGFFRTVPLVVTLVISRRSSFQILFALTLNPKKENQSRDLLSLPELETIRIFADRNLSVQILSQFAQQRARLGKRLKTCEIIANGKQHGAHWGEHSDAAAVPASAPRTPANGLGPSRASVNAVSLLFRKLLGAESRSSFSTMENSTQIDSLPTIARQLSDEELDVLETNIQRAMIDVRLLKNERLPINTLLPEILAKIFEDLVDMEMRQDFLPLRPAGDPRSRCPFYKQPPVVYVVSAVCRVWRDVTIGFPQLWSSICQQASCRNKLFNLNLERSQSTPLRIFLHKELLTRDTTPTTAELIARLAPCHAERIRQLRLSSISLTSCALLNALALPNLECLTLKNIRNHLHTTDFPLTIFDTPTPHLKQLTLLNCPFFSNQTFSGLTHLCFACEYETSAWPLDYFLNVLRASPQLEELYVAQCPFPVRTECSRVLLGCLRILSLGKYRESLSDLLDMLSIPHPIEFLAWGTDAVPKLQHILSALYPAQPSEQVGSISELRVTAITAPAHPSSIFPNPGYTIISNKGCLQIDGRFTKDETLFAVPQYIDVSNVTDLWLAAPFLNEPSMEEWRRFLKTVPAVVTLVVGHRSSTPILSALTLLSDEETCEGYNLLLPKLEAIRIFADRNLSIKMLSLFAEQRARLGSKLKTCDVTAELGPSTLRHGWGQGWVDPGSWPIWDPLEHEDSLDGRGDDFASLSNAVPGLEDPTADDLKDLREYIDEVDYSKVAIDPLRSVLETPAWDWVERLWTTEDSIY</sequence>
<dbReference type="EMBL" id="WQMT02000009">
    <property type="protein sequence ID" value="KAG9219692.1"/>
    <property type="molecule type" value="Genomic_DNA"/>
</dbReference>
<keyword evidence="2" id="KW-1185">Reference proteome</keyword>
<evidence type="ECO:0000313" key="1">
    <source>
        <dbReference type="EMBL" id="KAG9219692.1"/>
    </source>
</evidence>
<reference evidence="1 2" key="1">
    <citation type="journal article" date="2021" name="Appl. Environ. Microbiol.">
        <title>Genetic linkage and physical mapping for an oyster mushroom Pleurotus cornucopiae and QTL analysis for the trait cap color.</title>
        <authorList>
            <person name="Zhang Y."/>
            <person name="Gao W."/>
            <person name="Sonnenberg A."/>
            <person name="Chen Q."/>
            <person name="Zhang J."/>
            <person name="Huang C."/>
        </authorList>
    </citation>
    <scope>NUCLEOTIDE SEQUENCE [LARGE SCALE GENOMIC DNA]</scope>
    <source>
        <strain evidence="1">CCMSSC00406</strain>
    </source>
</reference>